<proteinExistence type="predicted"/>
<feature type="compositionally biased region" description="Low complexity" evidence="1">
    <location>
        <begin position="63"/>
        <end position="100"/>
    </location>
</feature>
<dbReference type="RefSeq" id="XP_007767168.1">
    <property type="nucleotide sequence ID" value="XM_007768978.1"/>
</dbReference>
<gene>
    <name evidence="2" type="ORF">CONPUDRAFT_136429</name>
</gene>
<name>A0A5M3MXN7_CONPW</name>
<dbReference type="Proteomes" id="UP000053558">
    <property type="component" value="Unassembled WGS sequence"/>
</dbReference>
<dbReference type="KEGG" id="cput:CONPUDRAFT_136429"/>
<protein>
    <submittedName>
        <fullName evidence="2">Uncharacterized protein</fullName>
    </submittedName>
</protein>
<accession>A0A5M3MXN7</accession>
<dbReference type="EMBL" id="JH711576">
    <property type="protein sequence ID" value="EIW83391.1"/>
    <property type="molecule type" value="Genomic_DNA"/>
</dbReference>
<sequence length="201" mass="20916">MNSSDMRPHLSLSIPCESPFAFTQCRRQLDTIDEHEPGWRALGMEKGGDIRDSSGDTSPAHTGSGTSASYPSSSASSSPVSVSASTSTSSSPSIVPSPGSETKHPKPSLRINTNIFAGEAIVGFCLSEDYDFDERPPGMVEPDDDPLPSESCCEPGYPPGLVPVSASRAPGWGGLSATDATNEGVGADGSADQHERSSERV</sequence>
<evidence type="ECO:0000256" key="1">
    <source>
        <dbReference type="SAM" id="MobiDB-lite"/>
    </source>
</evidence>
<feature type="region of interest" description="Disordered" evidence="1">
    <location>
        <begin position="133"/>
        <end position="201"/>
    </location>
</feature>
<dbReference type="AlphaFoldDB" id="A0A5M3MXN7"/>
<reference evidence="3" key="1">
    <citation type="journal article" date="2012" name="Science">
        <title>The Paleozoic origin of enzymatic lignin decomposition reconstructed from 31 fungal genomes.</title>
        <authorList>
            <person name="Floudas D."/>
            <person name="Binder M."/>
            <person name="Riley R."/>
            <person name="Barry K."/>
            <person name="Blanchette R.A."/>
            <person name="Henrissat B."/>
            <person name="Martinez A.T."/>
            <person name="Otillar R."/>
            <person name="Spatafora J.W."/>
            <person name="Yadav J.S."/>
            <person name="Aerts A."/>
            <person name="Benoit I."/>
            <person name="Boyd A."/>
            <person name="Carlson A."/>
            <person name="Copeland A."/>
            <person name="Coutinho P.M."/>
            <person name="de Vries R.P."/>
            <person name="Ferreira P."/>
            <person name="Findley K."/>
            <person name="Foster B."/>
            <person name="Gaskell J."/>
            <person name="Glotzer D."/>
            <person name="Gorecki P."/>
            <person name="Heitman J."/>
            <person name="Hesse C."/>
            <person name="Hori C."/>
            <person name="Igarashi K."/>
            <person name="Jurgens J.A."/>
            <person name="Kallen N."/>
            <person name="Kersten P."/>
            <person name="Kohler A."/>
            <person name="Kuees U."/>
            <person name="Kumar T.K.A."/>
            <person name="Kuo A."/>
            <person name="LaButti K."/>
            <person name="Larrondo L.F."/>
            <person name="Lindquist E."/>
            <person name="Ling A."/>
            <person name="Lombard V."/>
            <person name="Lucas S."/>
            <person name="Lundell T."/>
            <person name="Martin R."/>
            <person name="McLaughlin D.J."/>
            <person name="Morgenstern I."/>
            <person name="Morin E."/>
            <person name="Murat C."/>
            <person name="Nagy L.G."/>
            <person name="Nolan M."/>
            <person name="Ohm R.A."/>
            <person name="Patyshakuliyeva A."/>
            <person name="Rokas A."/>
            <person name="Ruiz-Duenas F.J."/>
            <person name="Sabat G."/>
            <person name="Salamov A."/>
            <person name="Samejima M."/>
            <person name="Schmutz J."/>
            <person name="Slot J.C."/>
            <person name="St John F."/>
            <person name="Stenlid J."/>
            <person name="Sun H."/>
            <person name="Sun S."/>
            <person name="Syed K."/>
            <person name="Tsang A."/>
            <person name="Wiebenga A."/>
            <person name="Young D."/>
            <person name="Pisabarro A."/>
            <person name="Eastwood D.C."/>
            <person name="Martin F."/>
            <person name="Cullen D."/>
            <person name="Grigoriev I.V."/>
            <person name="Hibbett D.S."/>
        </authorList>
    </citation>
    <scope>NUCLEOTIDE SEQUENCE [LARGE SCALE GENOMIC DNA]</scope>
    <source>
        <strain evidence="3">RWD-64-598 SS2</strain>
    </source>
</reference>
<feature type="region of interest" description="Disordered" evidence="1">
    <location>
        <begin position="32"/>
        <end position="108"/>
    </location>
</feature>
<dbReference type="GeneID" id="19200902"/>
<keyword evidence="3" id="KW-1185">Reference proteome</keyword>
<feature type="compositionally biased region" description="Basic and acidic residues" evidence="1">
    <location>
        <begin position="191"/>
        <end position="201"/>
    </location>
</feature>
<evidence type="ECO:0000313" key="3">
    <source>
        <dbReference type="Proteomes" id="UP000053558"/>
    </source>
</evidence>
<organism evidence="2 3">
    <name type="scientific">Coniophora puteana (strain RWD-64-598)</name>
    <name type="common">Brown rot fungus</name>
    <dbReference type="NCBI Taxonomy" id="741705"/>
    <lineage>
        <taxon>Eukaryota</taxon>
        <taxon>Fungi</taxon>
        <taxon>Dikarya</taxon>
        <taxon>Basidiomycota</taxon>
        <taxon>Agaricomycotina</taxon>
        <taxon>Agaricomycetes</taxon>
        <taxon>Agaricomycetidae</taxon>
        <taxon>Boletales</taxon>
        <taxon>Coniophorineae</taxon>
        <taxon>Coniophoraceae</taxon>
        <taxon>Coniophora</taxon>
    </lineage>
</organism>
<comment type="caution">
    <text evidence="2">The sequence shown here is derived from an EMBL/GenBank/DDBJ whole genome shotgun (WGS) entry which is preliminary data.</text>
</comment>
<evidence type="ECO:0000313" key="2">
    <source>
        <dbReference type="EMBL" id="EIW83391.1"/>
    </source>
</evidence>